<keyword evidence="2" id="KW-1185">Reference proteome</keyword>
<reference evidence="1 2" key="1">
    <citation type="submission" date="2022-01" db="EMBL/GenBank/DDBJ databases">
        <title>A high-quality chromosome-level genome assembly of rohu carp, Labeo rohita.</title>
        <authorList>
            <person name="Arick M.A. II"/>
            <person name="Hsu C.-Y."/>
            <person name="Magbanua Z."/>
            <person name="Pechanova O."/>
            <person name="Grover C."/>
            <person name="Miller E."/>
            <person name="Thrash A."/>
            <person name="Ezzel L."/>
            <person name="Alam S."/>
            <person name="Benzie J."/>
            <person name="Hamilton M."/>
            <person name="Karsi A."/>
            <person name="Lawrence M.L."/>
            <person name="Peterson D.G."/>
        </authorList>
    </citation>
    <scope>NUCLEOTIDE SEQUENCE [LARGE SCALE GENOMIC DNA]</scope>
    <source>
        <strain evidence="2">BAU-BD-2019</strain>
        <tissue evidence="1">Blood</tissue>
    </source>
</reference>
<gene>
    <name evidence="1" type="ORF">H4Q32_000477</name>
</gene>
<sequence>MPMHCYVEPSNIKPVVLILKPFKREGGQTEHKSMAEFPACFIPPVTWVCLLFLDGDYLACGLTDWNGNYTCDKMQNPNCLNGVNPVNGSKEEQRLHCMTKHEGQFLYQR</sequence>
<dbReference type="Proteomes" id="UP000830375">
    <property type="component" value="Unassembled WGS sequence"/>
</dbReference>
<dbReference type="EMBL" id="JACTAM010000022">
    <property type="protein sequence ID" value="KAI2650478.1"/>
    <property type="molecule type" value="Genomic_DNA"/>
</dbReference>
<evidence type="ECO:0000313" key="1">
    <source>
        <dbReference type="EMBL" id="KAI2650478.1"/>
    </source>
</evidence>
<proteinExistence type="predicted"/>
<comment type="caution">
    <text evidence="1">The sequence shown here is derived from an EMBL/GenBank/DDBJ whole genome shotgun (WGS) entry which is preliminary data.</text>
</comment>
<name>A0ABQ8LIJ6_LABRO</name>
<evidence type="ECO:0000313" key="2">
    <source>
        <dbReference type="Proteomes" id="UP000830375"/>
    </source>
</evidence>
<accession>A0ABQ8LIJ6</accession>
<organism evidence="1 2">
    <name type="scientific">Labeo rohita</name>
    <name type="common">Indian major carp</name>
    <name type="synonym">Cyprinus rohita</name>
    <dbReference type="NCBI Taxonomy" id="84645"/>
    <lineage>
        <taxon>Eukaryota</taxon>
        <taxon>Metazoa</taxon>
        <taxon>Chordata</taxon>
        <taxon>Craniata</taxon>
        <taxon>Vertebrata</taxon>
        <taxon>Euteleostomi</taxon>
        <taxon>Actinopterygii</taxon>
        <taxon>Neopterygii</taxon>
        <taxon>Teleostei</taxon>
        <taxon>Ostariophysi</taxon>
        <taxon>Cypriniformes</taxon>
        <taxon>Cyprinidae</taxon>
        <taxon>Labeoninae</taxon>
        <taxon>Labeonini</taxon>
        <taxon>Labeo</taxon>
    </lineage>
</organism>
<protein>
    <submittedName>
        <fullName evidence="1">Protein-L-isoaspartate O-methyltransferase</fullName>
    </submittedName>
</protein>